<evidence type="ECO:0000256" key="19">
    <source>
        <dbReference type="PIRSR" id="PIRSR005149-1"/>
    </source>
</evidence>
<keyword evidence="14 18" id="KW-0408">Iron</keyword>
<evidence type="ECO:0000313" key="24">
    <source>
        <dbReference type="Proteomes" id="UP000039865"/>
    </source>
</evidence>
<dbReference type="PANTHER" id="PTHR12863:SF1">
    <property type="entry name" value="FATTY ACID 2-HYDROXYLASE"/>
    <property type="match status" value="1"/>
</dbReference>
<dbReference type="EMBL" id="CCKQ01001457">
    <property type="protein sequence ID" value="CDW72572.1"/>
    <property type="molecule type" value="Genomic_DNA"/>
</dbReference>
<comment type="cofactor">
    <cofactor evidence="20">
        <name>Fe cation</name>
        <dbReference type="ChEBI" id="CHEBI:24875"/>
    </cofactor>
</comment>
<organism evidence="23 24">
    <name type="scientific">Stylonychia lemnae</name>
    <name type="common">Ciliate</name>
    <dbReference type="NCBI Taxonomy" id="5949"/>
    <lineage>
        <taxon>Eukaryota</taxon>
        <taxon>Sar</taxon>
        <taxon>Alveolata</taxon>
        <taxon>Ciliophora</taxon>
        <taxon>Intramacronucleata</taxon>
        <taxon>Spirotrichea</taxon>
        <taxon>Stichotrichia</taxon>
        <taxon>Sporadotrichida</taxon>
        <taxon>Oxytrichidae</taxon>
        <taxon>Stylonychinae</taxon>
        <taxon>Stylonychia</taxon>
    </lineage>
</organism>
<feature type="domain" description="Cytochrome b5 heme-binding" evidence="22">
    <location>
        <begin position="40"/>
        <end position="119"/>
    </location>
</feature>
<dbReference type="GO" id="GO:0005506">
    <property type="term" value="F:iron ion binding"/>
    <property type="evidence" value="ECO:0007669"/>
    <property type="project" value="UniProtKB-UniRule"/>
</dbReference>
<feature type="binding site" evidence="19">
    <location>
        <position position="264"/>
    </location>
    <ligand>
        <name>Zn(2+)</name>
        <dbReference type="ChEBI" id="CHEBI:29105"/>
        <label>1</label>
    </ligand>
</feature>
<evidence type="ECO:0000256" key="4">
    <source>
        <dbReference type="ARBA" id="ARBA00005747"/>
    </source>
</evidence>
<dbReference type="InterPro" id="IPR014430">
    <property type="entry name" value="Scs7"/>
</dbReference>
<dbReference type="InterPro" id="IPR036400">
    <property type="entry name" value="Cyt_B5-like_heme/steroid_sf"/>
</dbReference>
<evidence type="ECO:0000256" key="10">
    <source>
        <dbReference type="ARBA" id="ARBA00022832"/>
    </source>
</evidence>
<dbReference type="PIRSF" id="PIRSF005149">
    <property type="entry name" value="IPC-B_HD"/>
    <property type="match status" value="1"/>
</dbReference>
<comment type="cofactor">
    <cofactor evidence="18 19">
        <name>Zn(2+)</name>
        <dbReference type="ChEBI" id="CHEBI:29105"/>
    </cofactor>
    <text evidence="18 19">Binds 2 Zn(2+) ions per subunit that likely form a catalytic dimetal center.</text>
</comment>
<name>A0A077ZRR5_STYLE</name>
<feature type="transmembrane region" description="Helical" evidence="21">
    <location>
        <begin position="294"/>
        <end position="312"/>
    </location>
</feature>
<dbReference type="InterPro" id="IPR001199">
    <property type="entry name" value="Cyt_B5-like_heme/steroid-bd"/>
</dbReference>
<evidence type="ECO:0000256" key="21">
    <source>
        <dbReference type="SAM" id="Phobius"/>
    </source>
</evidence>
<evidence type="ECO:0000256" key="12">
    <source>
        <dbReference type="ARBA" id="ARBA00022989"/>
    </source>
</evidence>
<evidence type="ECO:0000256" key="8">
    <source>
        <dbReference type="ARBA" id="ARBA00022723"/>
    </source>
</evidence>
<keyword evidence="24" id="KW-1185">Reference proteome</keyword>
<keyword evidence="7 21" id="KW-0812">Transmembrane</keyword>
<evidence type="ECO:0000256" key="11">
    <source>
        <dbReference type="ARBA" id="ARBA00022833"/>
    </source>
</evidence>
<feature type="binding site" evidence="19">
    <location>
        <position position="366"/>
    </location>
    <ligand>
        <name>Zn(2+)</name>
        <dbReference type="ChEBI" id="CHEBI:29105"/>
        <label>1</label>
    </ligand>
</feature>
<dbReference type="OrthoDB" id="260519at2759"/>
<evidence type="ECO:0000256" key="14">
    <source>
        <dbReference type="ARBA" id="ARBA00023004"/>
    </source>
</evidence>
<evidence type="ECO:0000256" key="5">
    <source>
        <dbReference type="ARBA" id="ARBA00022516"/>
    </source>
</evidence>
<dbReference type="GO" id="GO:0080132">
    <property type="term" value="F:fatty acid 2-hydroxylase activity"/>
    <property type="evidence" value="ECO:0007669"/>
    <property type="project" value="InterPro"/>
</dbReference>
<dbReference type="InterPro" id="IPR006694">
    <property type="entry name" value="Fatty_acid_hydroxylase"/>
</dbReference>
<dbReference type="GO" id="GO:0005789">
    <property type="term" value="C:endoplasmic reticulum membrane"/>
    <property type="evidence" value="ECO:0007669"/>
    <property type="project" value="UniProtKB-SubCell"/>
</dbReference>
<feature type="transmembrane region" description="Helical" evidence="21">
    <location>
        <begin position="324"/>
        <end position="342"/>
    </location>
</feature>
<evidence type="ECO:0000256" key="20">
    <source>
        <dbReference type="PIRSR" id="PIRSR005149-50"/>
    </source>
</evidence>
<evidence type="ECO:0000259" key="22">
    <source>
        <dbReference type="PROSITE" id="PS50255"/>
    </source>
</evidence>
<feature type="transmembrane region" description="Helical" evidence="21">
    <location>
        <begin position="240"/>
        <end position="258"/>
    </location>
</feature>
<dbReference type="InterPro" id="IPR018506">
    <property type="entry name" value="Cyt_B5_heme-BS"/>
</dbReference>
<keyword evidence="17 18" id="KW-0275">Fatty acid biosynthesis</keyword>
<feature type="binding site" evidence="19">
    <location>
        <position position="287"/>
    </location>
    <ligand>
        <name>Zn(2+)</name>
        <dbReference type="ChEBI" id="CHEBI:29105"/>
        <label>1</label>
    </ligand>
</feature>
<comment type="subcellular location">
    <subcellularLocation>
        <location evidence="1">Endoplasmic reticulum membrane</location>
        <topology evidence="1">Multi-pass membrane protein</topology>
    </subcellularLocation>
</comment>
<feature type="binding site" evidence="19">
    <location>
        <position position="284"/>
    </location>
    <ligand>
        <name>Zn(2+)</name>
        <dbReference type="ChEBI" id="CHEBI:29105"/>
        <label>1</label>
    </ligand>
</feature>
<keyword evidence="6 20" id="KW-0349">Heme</keyword>
<feature type="binding site" evidence="19">
    <location>
        <position position="343"/>
    </location>
    <ligand>
        <name>Zn(2+)</name>
        <dbReference type="ChEBI" id="CHEBI:29105"/>
        <label>1</label>
    </ligand>
</feature>
<dbReference type="GO" id="GO:0006633">
    <property type="term" value="P:fatty acid biosynthetic process"/>
    <property type="evidence" value="ECO:0007669"/>
    <property type="project" value="UniProtKB-KW"/>
</dbReference>
<dbReference type="PROSITE" id="PS00191">
    <property type="entry name" value="CYTOCHROME_B5_1"/>
    <property type="match status" value="1"/>
</dbReference>
<comment type="pathway">
    <text evidence="2">Sphingolipid metabolism.</text>
</comment>
<feature type="binding site" evidence="19">
    <location>
        <position position="347"/>
    </location>
    <ligand>
        <name>Zn(2+)</name>
        <dbReference type="ChEBI" id="CHEBI:29105"/>
        <label>1</label>
    </ligand>
</feature>
<dbReference type="Pfam" id="PF00173">
    <property type="entry name" value="Cyt-b5"/>
    <property type="match status" value="1"/>
</dbReference>
<evidence type="ECO:0000256" key="15">
    <source>
        <dbReference type="ARBA" id="ARBA00023098"/>
    </source>
</evidence>
<feature type="binding site" evidence="19">
    <location>
        <position position="259"/>
    </location>
    <ligand>
        <name>Zn(2+)</name>
        <dbReference type="ChEBI" id="CHEBI:29105"/>
        <label>1</label>
    </ligand>
</feature>
<evidence type="ECO:0000256" key="9">
    <source>
        <dbReference type="ARBA" id="ARBA00022824"/>
    </source>
</evidence>
<evidence type="ECO:0000313" key="23">
    <source>
        <dbReference type="EMBL" id="CDW72572.1"/>
    </source>
</evidence>
<keyword evidence="11 19" id="KW-0862">Zinc</keyword>
<evidence type="ECO:0000256" key="3">
    <source>
        <dbReference type="ARBA" id="ARBA00005189"/>
    </source>
</evidence>
<evidence type="ECO:0000256" key="17">
    <source>
        <dbReference type="ARBA" id="ARBA00023160"/>
    </source>
</evidence>
<dbReference type="PROSITE" id="PS50255">
    <property type="entry name" value="CYTOCHROME_B5_2"/>
    <property type="match status" value="1"/>
</dbReference>
<keyword evidence="8 18" id="KW-0479">Metal-binding</keyword>
<evidence type="ECO:0000256" key="7">
    <source>
        <dbReference type="ARBA" id="ARBA00022692"/>
    </source>
</evidence>
<feature type="binding site" description="axial binding residue" evidence="20">
    <location>
        <position position="77"/>
    </location>
    <ligand>
        <name>heme</name>
        <dbReference type="ChEBI" id="CHEBI:30413"/>
    </ligand>
    <ligandPart>
        <name>Fe</name>
        <dbReference type="ChEBI" id="CHEBI:18248"/>
    </ligandPart>
</feature>
<dbReference type="AlphaFoldDB" id="A0A077ZRR5"/>
<keyword evidence="15 18" id="KW-0443">Lipid metabolism</keyword>
<evidence type="ECO:0000256" key="13">
    <source>
        <dbReference type="ARBA" id="ARBA00023002"/>
    </source>
</evidence>
<dbReference type="Proteomes" id="UP000039865">
    <property type="component" value="Unassembled WGS sequence"/>
</dbReference>
<comment type="function">
    <text evidence="18">Catalyzes stereospecific hydroxylation of free fatty acids at the C-2 position to produce (R)-2-hydroxy fatty acids, which are building blocks of sphingolipids and glycosphingolipids common in neural tissue and epidermis. Plays an essential role in the synthesis of galactosphingolipids of the myelin sheath. Responsible for the synthesis of sphingolipids and glycosphingolipids involved in the formation of epidermal lamellar bodies critical for skin permeability barrier. Participates in the synthesis of glycosphingolipids and a fraction of type II wax diesters in sebaceous gland, specifically regulating hair follicle homeostasis. Involved in the synthesis of sphingolipids of plasma membrane rafts, controlling lipid raft mobility and trafficking of raft-associated proteins.</text>
</comment>
<feature type="binding site" evidence="19">
    <location>
        <position position="363"/>
    </location>
    <ligand>
        <name>Zn(2+)</name>
        <dbReference type="ChEBI" id="CHEBI:29105"/>
        <label>1</label>
    </ligand>
</feature>
<evidence type="ECO:0000256" key="2">
    <source>
        <dbReference type="ARBA" id="ARBA00004991"/>
    </source>
</evidence>
<dbReference type="SUPFAM" id="SSF55856">
    <property type="entry name" value="Cytochrome b5-like heme/steroid binding domain"/>
    <property type="match status" value="1"/>
</dbReference>
<keyword evidence="16 18" id="KW-0472">Membrane</keyword>
<evidence type="ECO:0000256" key="16">
    <source>
        <dbReference type="ARBA" id="ARBA00023136"/>
    </source>
</evidence>
<feature type="binding site" description="axial binding residue" evidence="20">
    <location>
        <position position="101"/>
    </location>
    <ligand>
        <name>heme</name>
        <dbReference type="ChEBI" id="CHEBI:30413"/>
    </ligand>
    <ligandPart>
        <name>Fe</name>
        <dbReference type="ChEBI" id="CHEBI:18248"/>
    </ligandPart>
</feature>
<dbReference type="Pfam" id="PF04116">
    <property type="entry name" value="FA_hydroxylase"/>
    <property type="match status" value="1"/>
</dbReference>
<keyword evidence="13 18" id="KW-0560">Oxidoreductase</keyword>
<protein>
    <recommendedName>
        <fullName evidence="18">Fatty acid 2-hydroxylase</fullName>
        <ecNumber evidence="18">1.-.-.-</ecNumber>
    </recommendedName>
</protein>
<feature type="transmembrane region" description="Helical" evidence="21">
    <location>
        <begin position="206"/>
        <end position="228"/>
    </location>
</feature>
<keyword evidence="9 18" id="KW-0256">Endoplasmic reticulum</keyword>
<dbReference type="Gene3D" id="3.10.120.10">
    <property type="entry name" value="Cytochrome b5-like heme/steroid binding domain"/>
    <property type="match status" value="1"/>
</dbReference>
<accession>A0A077ZRR5</accession>
<evidence type="ECO:0000256" key="6">
    <source>
        <dbReference type="ARBA" id="ARBA00022617"/>
    </source>
</evidence>
<dbReference type="SMART" id="SM01117">
    <property type="entry name" value="Cyt-b5"/>
    <property type="match status" value="1"/>
</dbReference>
<feature type="binding site" evidence="19">
    <location>
        <position position="288"/>
    </location>
    <ligand>
        <name>Zn(2+)</name>
        <dbReference type="ChEBI" id="CHEBI:29105"/>
        <label>1</label>
    </ligand>
</feature>
<comment type="similarity">
    <text evidence="4 18">Belongs to the sterol desaturase family. SCS7 subfamily.</text>
</comment>
<comment type="pathway">
    <text evidence="3">Lipid metabolism.</text>
</comment>
<dbReference type="InParanoid" id="A0A077ZRR5"/>
<feature type="binding site" evidence="19">
    <location>
        <position position="367"/>
    </location>
    <ligand>
        <name>Zn(2+)</name>
        <dbReference type="ChEBI" id="CHEBI:29105"/>
        <label>1</label>
    </ligand>
</feature>
<dbReference type="GO" id="GO:0020037">
    <property type="term" value="F:heme binding"/>
    <property type="evidence" value="ECO:0007669"/>
    <property type="project" value="InterPro"/>
</dbReference>
<evidence type="ECO:0000256" key="1">
    <source>
        <dbReference type="ARBA" id="ARBA00004477"/>
    </source>
</evidence>
<keyword evidence="12 21" id="KW-1133">Transmembrane helix</keyword>
<reference evidence="23 24" key="1">
    <citation type="submission" date="2014-06" db="EMBL/GenBank/DDBJ databases">
        <authorList>
            <person name="Swart Estienne"/>
        </authorList>
    </citation>
    <scope>NUCLEOTIDE SEQUENCE [LARGE SCALE GENOMIC DNA]</scope>
    <source>
        <strain evidence="23 24">130c</strain>
    </source>
</reference>
<proteinExistence type="inferred from homology"/>
<evidence type="ECO:0000256" key="18">
    <source>
        <dbReference type="PIRNR" id="PIRNR005149"/>
    </source>
</evidence>
<keyword evidence="10 18" id="KW-0276">Fatty acid metabolism</keyword>
<gene>
    <name evidence="23" type="primary">Contig4185.g4476</name>
    <name evidence="23" type="ORF">STYLEM_1534</name>
</gene>
<dbReference type="EC" id="1.-.-.-" evidence="18"/>
<keyword evidence="5 18" id="KW-0444">Lipid biosynthesis</keyword>
<sequence>MIDRALIKNAGNNQQKKLEVQKQMKVDNNTIRMVKQDKTIEFNSIKEVQNLGESDKNLKLIVFEKKVFNINSYIEIHPGGSQILEQYLNCEIDEPFNETGHTVQAKQLFNEIPLIGFLKNEPQNSIQQHDSKIPANEAKDFRLNREIEGLNGYVITRKQWNPDYEKGLIWQLWKAELSIDQYLAFIEEPKALLNRKGHIKMYDNKLLQLGVQVHWSHAIFGWVSLILYNVWQAQLSITDQVLSLIFGFMIWTITEYCLHRFVFHFEKIWAPPTRVFQIFNFITHGMHHAFPNETYGVITPVLPAMLFAISIIDPQARRIIPEEYAGIVLAGFYLGFLTYDLVHHFLHHSSPQNNYFRNLKIYHMQHHYKNGNAGYGVICKFWDKVFQTELKK</sequence>
<dbReference type="PANTHER" id="PTHR12863">
    <property type="entry name" value="FATTY ACID HYDROXYLASE"/>
    <property type="match status" value="1"/>
</dbReference>